<dbReference type="EMBL" id="JAKELO010000002">
    <property type="protein sequence ID" value="MDE4908709.1"/>
    <property type="molecule type" value="Genomic_DNA"/>
</dbReference>
<dbReference type="AlphaFoldDB" id="A0A9Q4PWJ5"/>
<dbReference type="Pfam" id="PF00072">
    <property type="entry name" value="Response_reg"/>
    <property type="match status" value="1"/>
</dbReference>
<dbReference type="InterPro" id="IPR001789">
    <property type="entry name" value="Sig_transdc_resp-reg_receiver"/>
</dbReference>
<comment type="caution">
    <text evidence="4">The sequence shown here is derived from an EMBL/GenBank/DDBJ whole genome shotgun (WGS) entry which is preliminary data.</text>
</comment>
<proteinExistence type="predicted"/>
<evidence type="ECO:0000256" key="2">
    <source>
        <dbReference type="PROSITE-ProRule" id="PRU00169"/>
    </source>
</evidence>
<evidence type="ECO:0000313" key="5">
    <source>
        <dbReference type="Proteomes" id="UP001143747"/>
    </source>
</evidence>
<evidence type="ECO:0000256" key="1">
    <source>
        <dbReference type="ARBA" id="ARBA00022553"/>
    </source>
</evidence>
<gene>
    <name evidence="4" type="ORF">L0665_08835</name>
</gene>
<dbReference type="SMART" id="SM00448">
    <property type="entry name" value="REC"/>
    <property type="match status" value="1"/>
</dbReference>
<evidence type="ECO:0000313" key="4">
    <source>
        <dbReference type="EMBL" id="MDE4908709.1"/>
    </source>
</evidence>
<keyword evidence="1 2" id="KW-0597">Phosphoprotein</keyword>
<dbReference type="Gene3D" id="3.40.50.2300">
    <property type="match status" value="1"/>
</dbReference>
<reference evidence="4" key="1">
    <citation type="submission" date="2022-01" db="EMBL/GenBank/DDBJ databases">
        <title>Draft genome of Methanogenium marinum DSM 15558.</title>
        <authorList>
            <person name="Chen S.-C."/>
            <person name="You Y.-T."/>
        </authorList>
    </citation>
    <scope>NUCLEOTIDE SEQUENCE</scope>
    <source>
        <strain evidence="4">DSM 15558</strain>
    </source>
</reference>
<dbReference type="SUPFAM" id="SSF52172">
    <property type="entry name" value="CheY-like"/>
    <property type="match status" value="1"/>
</dbReference>
<evidence type="ECO:0000259" key="3">
    <source>
        <dbReference type="PROSITE" id="PS50110"/>
    </source>
</evidence>
<protein>
    <submittedName>
        <fullName evidence="4">Response regulator</fullName>
    </submittedName>
</protein>
<dbReference type="Proteomes" id="UP001143747">
    <property type="component" value="Unassembled WGS sequence"/>
</dbReference>
<keyword evidence="5" id="KW-1185">Reference proteome</keyword>
<dbReference type="PROSITE" id="PS50110">
    <property type="entry name" value="RESPONSE_REGULATORY"/>
    <property type="match status" value="1"/>
</dbReference>
<feature type="domain" description="Response regulatory" evidence="3">
    <location>
        <begin position="3"/>
        <end position="117"/>
    </location>
</feature>
<dbReference type="InterPro" id="IPR050595">
    <property type="entry name" value="Bact_response_regulator"/>
</dbReference>
<dbReference type="GO" id="GO:0000160">
    <property type="term" value="P:phosphorelay signal transduction system"/>
    <property type="evidence" value="ECO:0007669"/>
    <property type="project" value="InterPro"/>
</dbReference>
<name>A0A9Q4PWJ5_9EURY</name>
<accession>A0A9Q4PWJ5</accession>
<organism evidence="4 5">
    <name type="scientific">Methanogenium marinum</name>
    <dbReference type="NCBI Taxonomy" id="348610"/>
    <lineage>
        <taxon>Archaea</taxon>
        <taxon>Methanobacteriati</taxon>
        <taxon>Methanobacteriota</taxon>
        <taxon>Stenosarchaea group</taxon>
        <taxon>Methanomicrobia</taxon>
        <taxon>Methanomicrobiales</taxon>
        <taxon>Methanomicrobiaceae</taxon>
        <taxon>Methanogenium</taxon>
    </lineage>
</organism>
<dbReference type="RefSeq" id="WP_274925325.1">
    <property type="nucleotide sequence ID" value="NZ_JAKELO010000002.1"/>
</dbReference>
<feature type="modified residue" description="4-aspartylphosphate" evidence="2">
    <location>
        <position position="52"/>
    </location>
</feature>
<dbReference type="PANTHER" id="PTHR44591:SF3">
    <property type="entry name" value="RESPONSE REGULATORY DOMAIN-CONTAINING PROTEIN"/>
    <property type="match status" value="1"/>
</dbReference>
<dbReference type="PANTHER" id="PTHR44591">
    <property type="entry name" value="STRESS RESPONSE REGULATOR PROTEIN 1"/>
    <property type="match status" value="1"/>
</dbReference>
<sequence>MGTILVCDDSLFQRRILTSIVEKNGHTPLEAANGRECLKIATEEKPDLIFLDLLMPDYDGFAVLKDAREQGLDIPILVITADIQDITRNDCLKLGARAFLNKPVDHDEVKAAIREHLGTQS</sequence>
<dbReference type="InterPro" id="IPR011006">
    <property type="entry name" value="CheY-like_superfamily"/>
</dbReference>